<feature type="compositionally biased region" description="Basic and acidic residues" evidence="4">
    <location>
        <begin position="498"/>
        <end position="511"/>
    </location>
</feature>
<dbReference type="OrthoDB" id="250175at2759"/>
<dbReference type="SUPFAM" id="SSF48300">
    <property type="entry name" value="Ribosomal protein L7/12, oligomerisation (N-terminal) domain"/>
    <property type="match status" value="1"/>
</dbReference>
<feature type="compositionally biased region" description="Low complexity" evidence="4">
    <location>
        <begin position="36"/>
        <end position="54"/>
    </location>
</feature>
<feature type="compositionally biased region" description="Low complexity" evidence="4">
    <location>
        <begin position="1060"/>
        <end position="1078"/>
    </location>
</feature>
<dbReference type="STRING" id="401625.A0A0P1BJM3"/>
<keyword evidence="3" id="KW-0687">Ribonucleoprotein</keyword>
<feature type="region of interest" description="Disordered" evidence="4">
    <location>
        <begin position="1161"/>
        <end position="1197"/>
    </location>
</feature>
<feature type="domain" description="Large ribosomal subunit protein bL12 oligomerization" evidence="6">
    <location>
        <begin position="59"/>
        <end position="106"/>
    </location>
</feature>
<feature type="compositionally biased region" description="Polar residues" evidence="4">
    <location>
        <begin position="865"/>
        <end position="882"/>
    </location>
</feature>
<feature type="region of interest" description="Disordered" evidence="4">
    <location>
        <begin position="16"/>
        <end position="54"/>
    </location>
</feature>
<feature type="region of interest" description="Disordered" evidence="4">
    <location>
        <begin position="266"/>
        <end position="297"/>
    </location>
</feature>
<feature type="region of interest" description="Disordered" evidence="4">
    <location>
        <begin position="1057"/>
        <end position="1091"/>
    </location>
</feature>
<keyword evidence="2 7" id="KW-0689">Ribosomal protein</keyword>
<dbReference type="InterPro" id="IPR013823">
    <property type="entry name" value="Ribosomal_bL12_C"/>
</dbReference>
<evidence type="ECO:0000256" key="3">
    <source>
        <dbReference type="ARBA" id="ARBA00023274"/>
    </source>
</evidence>
<feature type="domain" description="Large ribosomal subunit protein bL12 C-terminal" evidence="5">
    <location>
        <begin position="126"/>
        <end position="195"/>
    </location>
</feature>
<evidence type="ECO:0000256" key="4">
    <source>
        <dbReference type="SAM" id="MobiDB-lite"/>
    </source>
</evidence>
<feature type="compositionally biased region" description="Polar residues" evidence="4">
    <location>
        <begin position="16"/>
        <end position="34"/>
    </location>
</feature>
<feature type="region of interest" description="Disordered" evidence="4">
    <location>
        <begin position="846"/>
        <end position="939"/>
    </location>
</feature>
<dbReference type="InterPro" id="IPR036235">
    <property type="entry name" value="Ribosomal_bL12_oligo_N_sf"/>
</dbReference>
<dbReference type="InterPro" id="IPR000206">
    <property type="entry name" value="Ribosomal_bL12"/>
</dbReference>
<evidence type="ECO:0000256" key="2">
    <source>
        <dbReference type="ARBA" id="ARBA00022980"/>
    </source>
</evidence>
<dbReference type="Pfam" id="PF00542">
    <property type="entry name" value="Ribosomal_L12"/>
    <property type="match status" value="1"/>
</dbReference>
<dbReference type="SUPFAM" id="SSF54736">
    <property type="entry name" value="ClpS-like"/>
    <property type="match status" value="1"/>
</dbReference>
<dbReference type="EMBL" id="CCYA01000278">
    <property type="protein sequence ID" value="CEH16109.1"/>
    <property type="molecule type" value="Genomic_DNA"/>
</dbReference>
<feature type="compositionally biased region" description="Low complexity" evidence="4">
    <location>
        <begin position="883"/>
        <end position="896"/>
    </location>
</feature>
<dbReference type="HAMAP" id="MF_00368">
    <property type="entry name" value="Ribosomal_bL12"/>
    <property type="match status" value="1"/>
</dbReference>
<dbReference type="CDD" id="cd00387">
    <property type="entry name" value="Ribosomal_L7_L12"/>
    <property type="match status" value="1"/>
</dbReference>
<dbReference type="GO" id="GO:0003729">
    <property type="term" value="F:mRNA binding"/>
    <property type="evidence" value="ECO:0007669"/>
    <property type="project" value="TreeGrafter"/>
</dbReference>
<dbReference type="GO" id="GO:0005762">
    <property type="term" value="C:mitochondrial large ribosomal subunit"/>
    <property type="evidence" value="ECO:0007669"/>
    <property type="project" value="TreeGrafter"/>
</dbReference>
<dbReference type="Pfam" id="PF16320">
    <property type="entry name" value="Ribosomal_L12_N"/>
    <property type="match status" value="1"/>
</dbReference>
<dbReference type="GO" id="GO:0006412">
    <property type="term" value="P:translation"/>
    <property type="evidence" value="ECO:0007669"/>
    <property type="project" value="InterPro"/>
</dbReference>
<feature type="compositionally biased region" description="Basic and acidic residues" evidence="4">
    <location>
        <begin position="921"/>
        <end position="932"/>
    </location>
</feature>
<dbReference type="PANTHER" id="PTHR45987:SF4">
    <property type="entry name" value="LARGE RIBOSOMAL SUBUNIT PROTEIN BL12M"/>
    <property type="match status" value="1"/>
</dbReference>
<feature type="region of interest" description="Disordered" evidence="4">
    <location>
        <begin position="530"/>
        <end position="588"/>
    </location>
</feature>
<dbReference type="InterPro" id="IPR014719">
    <property type="entry name" value="Ribosomal_bL12_C/ClpS-like"/>
</dbReference>
<organism evidence="7 8">
    <name type="scientific">Ceraceosorus bombacis</name>
    <dbReference type="NCBI Taxonomy" id="401625"/>
    <lineage>
        <taxon>Eukaryota</taxon>
        <taxon>Fungi</taxon>
        <taxon>Dikarya</taxon>
        <taxon>Basidiomycota</taxon>
        <taxon>Ustilaginomycotina</taxon>
        <taxon>Exobasidiomycetes</taxon>
        <taxon>Ceraceosorales</taxon>
        <taxon>Ceraceosoraceae</taxon>
        <taxon>Ceraceosorus</taxon>
    </lineage>
</organism>
<evidence type="ECO:0000256" key="1">
    <source>
        <dbReference type="ARBA" id="ARBA00007197"/>
    </source>
</evidence>
<dbReference type="Gene3D" id="1.20.5.710">
    <property type="entry name" value="Single helix bin"/>
    <property type="match status" value="1"/>
</dbReference>
<dbReference type="InterPro" id="IPR008932">
    <property type="entry name" value="Ribosomal_bL12_oligo"/>
</dbReference>
<evidence type="ECO:0000259" key="6">
    <source>
        <dbReference type="Pfam" id="PF16320"/>
    </source>
</evidence>
<feature type="region of interest" description="Disordered" evidence="4">
    <location>
        <begin position="708"/>
        <end position="733"/>
    </location>
</feature>
<evidence type="ECO:0000259" key="5">
    <source>
        <dbReference type="Pfam" id="PF00542"/>
    </source>
</evidence>
<dbReference type="AlphaFoldDB" id="A0A0P1BJM3"/>
<feature type="compositionally biased region" description="Basic and acidic residues" evidence="4">
    <location>
        <begin position="1176"/>
        <end position="1186"/>
    </location>
</feature>
<accession>A0A0P1BJM3</accession>
<name>A0A0P1BJM3_9BASI</name>
<dbReference type="GO" id="GO:0003735">
    <property type="term" value="F:structural constituent of ribosome"/>
    <property type="evidence" value="ECO:0007669"/>
    <property type="project" value="InterPro"/>
</dbReference>
<evidence type="ECO:0000313" key="8">
    <source>
        <dbReference type="Proteomes" id="UP000054845"/>
    </source>
</evidence>
<comment type="similarity">
    <text evidence="1">Belongs to the bacterial ribosomal protein bL12 family.</text>
</comment>
<feature type="compositionally biased region" description="Polar residues" evidence="4">
    <location>
        <begin position="577"/>
        <end position="588"/>
    </location>
</feature>
<feature type="compositionally biased region" description="Basic and acidic residues" evidence="4">
    <location>
        <begin position="1079"/>
        <end position="1091"/>
    </location>
</feature>
<reference evidence="8" key="1">
    <citation type="submission" date="2014-09" db="EMBL/GenBank/DDBJ databases">
        <authorList>
            <person name="Sharma Rahul"/>
            <person name="Thines Marco"/>
        </authorList>
    </citation>
    <scope>NUCLEOTIDE SEQUENCE [LARGE SCALE GENOMIC DNA]</scope>
</reference>
<proteinExistence type="inferred from homology"/>
<feature type="compositionally biased region" description="Low complexity" evidence="4">
    <location>
        <begin position="537"/>
        <end position="561"/>
    </location>
</feature>
<feature type="region of interest" description="Disordered" evidence="4">
    <location>
        <begin position="489"/>
        <end position="511"/>
    </location>
</feature>
<protein>
    <submittedName>
        <fullName evidence="7">Related to 60s ribosomal protein mitochondrial</fullName>
    </submittedName>
</protein>
<keyword evidence="8" id="KW-1185">Reference proteome</keyword>
<sequence length="1197" mass="130610">MIAPLRTAVSRASVLSHSTRLTRSASSRWSQARTMASEAAPEASSSSTAQAAAPADPKLSAIVDQIEKLTLLEAAELVTQLKTRLNIQDIAMPSAAPAAAAPAAGGGAAASAAPAEEEKPKEKTIFTIRLKGLKDAGAKAKVIREVKALNSSMNLVEAKKFVESAPQVLKEGVPKEEAEKLQKAIEAAGGEVELEPFAGRIGLGSDRVHAGIERDELATRQLDLHSKKPTKRFDAGAALSNSSLLRRADDEHVVSKALKWISNKSGFGSAGKSDTSQNEHNVESQLGSGPDATTSPLQRLHISDPVIVALPAHRYGPHATEHSLSQEARPLMGYDGIPVGHPVKIRTSGMSMDQRLDHWRSKYASGRVNFGGNVNVARPPPLESQAIHVQHPEYRWTNNYYADHMTRADHDVIFRRPQDFHPSQLSPEKFKSVAENGFLRDEVFMNRMGDGYAWDWYKHYHGVSSAPSSPTAHTPLIQPQRPVLRHEGSILHDPNQVSRRDADSNETLVRRAEDENLGMKVLNWIREKANHSKATSSDHAALSPSSSGVSSPHTMPTSPMSEKAGPSLSRTGDEHNSMPSAVASTQRLQITDPAVVAWPDHRIPDHMLARPRPDVVPYLHFQSSNWPNLRPRLGPHAPGNARSRAQVLDELTWHYQNMPRERLRELGIIPLALPIRDSRGRDGIPIGKPITFQSRGISVAHQRAVWKARSGSGRNAARNPGSPLQPRHRQSGVHYTDDFHSDYQYCNGPACHVTVFRRPPGFHPSQLTPAEFKTVAEHGFLENSSFVNRMGDADHWKALQRVHGVSTERVHPTRSENHYYFGHIDRRGLGEDVGVLVKLKEKHGKTLKSLSLSKTEGSRGESHQKLGSSSADRLQTKGSQQLADTSAAHSAPTTSAVSPVSSQPDQKNVLRPPTRLTYDSSDGKAEFPERYRTGSPITREQLERAAERKARLKASELRASRLALEGRMGASKDHAPAAKARTPDFAVDAVQSEKEASDVHDAAKKVQPDAAPLRMPGPTIVALPPEARTPLGMSGSHIPQVSSATRPVSHLRVVTDRLGGEASSSRASRASSLRAASGEGHDDAAAAKPDNRRNLEALRIVGHPHPVNVVGRPVIIHERMLSPNSQQALLYHQGPPPKPDGVRLEVSHQPATGRVVLFGRPPNFNPQTLSPNSRKVMKDSGLEWDSRIAPYKPPYSH</sequence>
<feature type="compositionally biased region" description="Polar residues" evidence="4">
    <location>
        <begin position="897"/>
        <end position="906"/>
    </location>
</feature>
<dbReference type="PANTHER" id="PTHR45987">
    <property type="entry name" value="39S RIBOSOMAL PROTEIN L12"/>
    <property type="match status" value="1"/>
</dbReference>
<dbReference type="Gene3D" id="3.30.1390.10">
    <property type="match status" value="1"/>
</dbReference>
<evidence type="ECO:0000313" key="7">
    <source>
        <dbReference type="EMBL" id="CEH16109.1"/>
    </source>
</evidence>
<dbReference type="Proteomes" id="UP000054845">
    <property type="component" value="Unassembled WGS sequence"/>
</dbReference>